<feature type="coiled-coil region" evidence="1">
    <location>
        <begin position="559"/>
        <end position="666"/>
    </location>
</feature>
<keyword evidence="1" id="KW-0175">Coiled coil</keyword>
<feature type="signal peptide" evidence="2">
    <location>
        <begin position="1"/>
        <end position="23"/>
    </location>
</feature>
<keyword evidence="5" id="KW-1185">Reference proteome</keyword>
<feature type="coiled-coil region" evidence="1">
    <location>
        <begin position="153"/>
        <end position="205"/>
    </location>
</feature>
<dbReference type="Gene3D" id="2.60.120.920">
    <property type="match status" value="1"/>
</dbReference>
<dbReference type="GeneTree" id="ENSGT00940000160531"/>
<dbReference type="InterPro" id="IPR013320">
    <property type="entry name" value="ConA-like_dom_sf"/>
</dbReference>
<feature type="coiled-coil region" evidence="1">
    <location>
        <begin position="869"/>
        <end position="1067"/>
    </location>
</feature>
<dbReference type="GeneID" id="113172253"/>
<dbReference type="Pfam" id="PF13765">
    <property type="entry name" value="PRY"/>
    <property type="match status" value="1"/>
</dbReference>
<keyword evidence="2" id="KW-0732">Signal</keyword>
<feature type="domain" description="B30.2/SPRY" evidence="3">
    <location>
        <begin position="1427"/>
        <end position="1623"/>
    </location>
</feature>
<dbReference type="SUPFAM" id="SSF49899">
    <property type="entry name" value="Concanavalin A-like lectins/glucanases"/>
    <property type="match status" value="1"/>
</dbReference>
<evidence type="ECO:0000256" key="2">
    <source>
        <dbReference type="SAM" id="SignalP"/>
    </source>
</evidence>
<dbReference type="InterPro" id="IPR003877">
    <property type="entry name" value="SPRY_dom"/>
</dbReference>
<feature type="coiled-coil region" evidence="1">
    <location>
        <begin position="692"/>
        <end position="747"/>
    </location>
</feature>
<accession>A0AAQ6IN92</accession>
<evidence type="ECO:0000256" key="1">
    <source>
        <dbReference type="SAM" id="Coils"/>
    </source>
</evidence>
<feature type="coiled-coil region" evidence="1">
    <location>
        <begin position="416"/>
        <end position="443"/>
    </location>
</feature>
<reference evidence="4" key="3">
    <citation type="submission" date="2025-09" db="UniProtKB">
        <authorList>
            <consortium name="Ensembl"/>
        </authorList>
    </citation>
    <scope>IDENTIFICATION</scope>
</reference>
<dbReference type="SUPFAM" id="SSF57997">
    <property type="entry name" value="Tropomyosin"/>
    <property type="match status" value="1"/>
</dbReference>
<reference evidence="4" key="2">
    <citation type="submission" date="2025-08" db="UniProtKB">
        <authorList>
            <consortium name="Ensembl"/>
        </authorList>
    </citation>
    <scope>IDENTIFICATION</scope>
</reference>
<feature type="chain" id="PRO_5043378025" description="B30.2/SPRY domain-containing protein" evidence="2">
    <location>
        <begin position="24"/>
        <end position="1628"/>
    </location>
</feature>
<name>A0AAQ6IN92_ANATE</name>
<dbReference type="PANTHER" id="PTHR24103">
    <property type="entry name" value="E3 UBIQUITIN-PROTEIN LIGASE TRIM"/>
    <property type="match status" value="1"/>
</dbReference>
<evidence type="ECO:0000313" key="4">
    <source>
        <dbReference type="Ensembl" id="ENSATEP00000075033.1"/>
    </source>
</evidence>
<feature type="coiled-coil region" evidence="1">
    <location>
        <begin position="502"/>
        <end position="529"/>
    </location>
</feature>
<dbReference type="PROSITE" id="PS50188">
    <property type="entry name" value="B302_SPRY"/>
    <property type="match status" value="1"/>
</dbReference>
<dbReference type="Ensembl" id="ENSATET00000078711.1">
    <property type="protein sequence ID" value="ENSATEP00000075033.1"/>
    <property type="gene ID" value="ENSATEG00000032781.1"/>
</dbReference>
<protein>
    <recommendedName>
        <fullName evidence="3">B30.2/SPRY domain-containing protein</fullName>
    </recommendedName>
</protein>
<organism evidence="4 5">
    <name type="scientific">Anabas testudineus</name>
    <name type="common">Climbing perch</name>
    <name type="synonym">Anthias testudineus</name>
    <dbReference type="NCBI Taxonomy" id="64144"/>
    <lineage>
        <taxon>Eukaryota</taxon>
        <taxon>Metazoa</taxon>
        <taxon>Chordata</taxon>
        <taxon>Craniata</taxon>
        <taxon>Vertebrata</taxon>
        <taxon>Euteleostomi</taxon>
        <taxon>Actinopterygii</taxon>
        <taxon>Neopterygii</taxon>
        <taxon>Teleostei</taxon>
        <taxon>Neoteleostei</taxon>
        <taxon>Acanthomorphata</taxon>
        <taxon>Anabantaria</taxon>
        <taxon>Anabantiformes</taxon>
        <taxon>Anabantoidei</taxon>
        <taxon>Anabantidae</taxon>
        <taxon>Anabas</taxon>
    </lineage>
</organism>
<dbReference type="SMART" id="SM00589">
    <property type="entry name" value="PRY"/>
    <property type="match status" value="1"/>
</dbReference>
<dbReference type="FunFam" id="2.60.120.920:FF:000004">
    <property type="entry name" value="Butyrophilin subfamily 1 member A1"/>
    <property type="match status" value="1"/>
</dbReference>
<feature type="coiled-coil region" evidence="1">
    <location>
        <begin position="777"/>
        <end position="804"/>
    </location>
</feature>
<dbReference type="InterPro" id="IPR006574">
    <property type="entry name" value="PRY"/>
</dbReference>
<dbReference type="Pfam" id="PF00622">
    <property type="entry name" value="SPRY"/>
    <property type="match status" value="1"/>
</dbReference>
<dbReference type="CDD" id="cd13733">
    <property type="entry name" value="SPRY_PRY_C-I_1"/>
    <property type="match status" value="1"/>
</dbReference>
<dbReference type="PRINTS" id="PR01407">
    <property type="entry name" value="BUTYPHLNCDUF"/>
</dbReference>
<dbReference type="Proteomes" id="UP000265040">
    <property type="component" value="Chromosome 17"/>
</dbReference>
<sequence>MAGGSCFIWILLLLSCVFQLPDSRHVPQDVHTSVSHEGSAHLKDILSHIPITLPDGIDPNNINITSIIIKTCTGLKEQLTLLSKQLQETTLKNRQLDEESFGLKSKVRLLEVQLATCSSTAPAVSGCYHTELQNRIKQLLETFDSDAFQILKIIQLTNEVNTLQNKIRLAAVNSTESTAASRLLQTELQENINELNAKKQLVERSNTNSILIFDIITLQKEIWALEHEESRKGGSSLQPDKRILDLQEQLNKKISELRGTGDASTDMLELISVHSKIAAIERLIAVYIEKSKTDAADYQRQWRQKTDLLKQKILQLNRNENDQKLTEAILQIQGEVEHLRQLIANTKKMSDSQVKELRVTWQSEKKQQERLQKQLEETDYAQAQLIIKIISTMKELREAQTEETTSTNPTTLLALLQVKERDYAKAQAEIKELQRKLLSKTEQCSGPEERYDQAKTEFELKIAELNSTRDSKAALILTAINLNDEIRALKELIVTTENPERISELQRQLEEKQQELNSKTADIERLIDNHITILRIIQLQDDIKDHEKTAINGTTGNRLRELQNKVDGLISEIDNRDENTKLMLKILTLQSLVEQLRKQLSDLDKLHIGQVTQLRNDLTTKRKELQEYINKLSESNQTSARLILTITNLHNQLRRLEEDRRNVTTTSSSIITQLREELRVRKLEHSRDQAQIQILKDLLESKKREHDSAQTEVNELQRKLQLKTQDCSGTEERYEQAKTEFEQTIAELKSGDAKAALTLNIMNLQYALKTLTDLITSTKDKDKISELQRQLEDKQDELYSKTAELEGLIPDSESILTIIQLQTDLRDLQKNDKNGTTGNQVAELQNRVDGFINKIDDEKEGNVKLILKIITLQSQVEQLQRLVSNLRVMKTNDVAQLTNDLTTTKNQLQKYIDDLSEKNQTNAKLILRITDLTNQLRNLRAEKENEGQTTSATVINLREQLKMKVEEQLQDQAKIKDLQDKLNQTEAQCSSFEQKLKELQNELDGKMNELLSKSDTVTSLALQISTLTLQLEESKRQLQNTESATTIKELQKTIDDKSKELAKKTEQLKTRSPQAQRLLQIITIHSEIEKFVNVAANDTDYAKIRALEDRLNNLIEGIRDEENEHTKFTFQVLAQQDEIARLKKQEERQTKAYFDKIAELQNELDHIRNQIREKTLLLESSDTRITNLSSQIMDLHQKIKPLEDEISYIQETNAENLAELQRRVNLTKRQLQDSELRLSEADAKNFNLIMEIVDLRSQLKKAEKKAPRNAERMIQELEEKVETQQREIKNLERTNTDLKQEVSELKMSCNENADCQDVQMQLQQSQEEVDRLQQQLQDKDAAFRQLQEESEEQAKITNRLQKEYNNLEKQFQLAEAFSDNLQKQMFEKDTILTQLQQELDGRTTDYNKLQDDYNNLQNEKSELEERVRDLQTSLTDKEDKTIHTRKITFDPNTAHPRIVLSADNTEMSTTAEIQQVPDNPRRFDVDLAVMGSTGFLSGRQYWEVSVAGKLCYHVGMASESAPRKGTILYSPGIGYWTILLNKQGQFRAIDRKPTVIQVQTPPLRLGILLDYKNGQISFYDAGARAHMYSFAGQRFTDRIFPFVNFCVEEVDNQIPIVLLTPGSSDWIK</sequence>
<feature type="coiled-coil region" evidence="1">
    <location>
        <begin position="1104"/>
        <end position="1177"/>
    </location>
</feature>
<evidence type="ECO:0000259" key="3">
    <source>
        <dbReference type="PROSITE" id="PS50188"/>
    </source>
</evidence>
<dbReference type="SMART" id="SM00449">
    <property type="entry name" value="SPRY"/>
    <property type="match status" value="1"/>
</dbReference>
<dbReference type="InterPro" id="IPR043136">
    <property type="entry name" value="B30.2/SPRY_sf"/>
</dbReference>
<dbReference type="InterPro" id="IPR003879">
    <property type="entry name" value="Butyrophylin_SPRY"/>
</dbReference>
<proteinExistence type="predicted"/>
<dbReference type="InterPro" id="IPR050143">
    <property type="entry name" value="TRIM/RBCC"/>
</dbReference>
<feature type="coiled-coil region" evidence="1">
    <location>
        <begin position="1217"/>
        <end position="1440"/>
    </location>
</feature>
<dbReference type="SUPFAM" id="SSF90257">
    <property type="entry name" value="Myosin rod fragments"/>
    <property type="match status" value="1"/>
</dbReference>
<reference evidence="4 5" key="1">
    <citation type="submission" date="2021-04" db="EMBL/GenBank/DDBJ databases">
        <authorList>
            <consortium name="Wellcome Sanger Institute Data Sharing"/>
        </authorList>
    </citation>
    <scope>NUCLEOTIDE SEQUENCE [LARGE SCALE GENOMIC DNA]</scope>
</reference>
<dbReference type="RefSeq" id="XP_026230924.1">
    <property type="nucleotide sequence ID" value="XM_026375139.2"/>
</dbReference>
<dbReference type="InterPro" id="IPR001870">
    <property type="entry name" value="B30.2/SPRY"/>
</dbReference>
<evidence type="ECO:0000313" key="5">
    <source>
        <dbReference type="Proteomes" id="UP000265040"/>
    </source>
</evidence>